<dbReference type="InterPro" id="IPR045851">
    <property type="entry name" value="AMP-bd_C_sf"/>
</dbReference>
<dbReference type="InterPro" id="IPR052091">
    <property type="entry name" value="Beta-ala_Activ/Resist"/>
</dbReference>
<dbReference type="Pfam" id="PF13570">
    <property type="entry name" value="Beta-prop_ACSF4"/>
    <property type="match status" value="1"/>
</dbReference>
<dbReference type="SMART" id="SM00564">
    <property type="entry name" value="PQQ"/>
    <property type="match status" value="5"/>
</dbReference>
<dbReference type="InterPro" id="IPR015943">
    <property type="entry name" value="WD40/YVTN_repeat-like_dom_sf"/>
</dbReference>
<dbReference type="PANTHER" id="PTHR44394:SF1">
    <property type="entry name" value="BETA-ALANINE-ACTIVATING ENZYME"/>
    <property type="match status" value="1"/>
</dbReference>
<evidence type="ECO:0000313" key="3">
    <source>
        <dbReference type="EMBL" id="CAL1688804.1"/>
    </source>
</evidence>
<name>A0AAV2PB46_9HYME</name>
<dbReference type="InterPro" id="IPR002372">
    <property type="entry name" value="PQQ_rpt_dom"/>
</dbReference>
<dbReference type="SUPFAM" id="SSF50998">
    <property type="entry name" value="Quinoprotein alcohol dehydrogenase-like"/>
    <property type="match status" value="1"/>
</dbReference>
<evidence type="ECO:0008006" key="5">
    <source>
        <dbReference type="Google" id="ProtNLM"/>
    </source>
</evidence>
<protein>
    <recommendedName>
        <fullName evidence="5">Beta-alanine-activating enzyme</fullName>
    </recommendedName>
</protein>
<accession>A0AAV2PB46</accession>
<proteinExistence type="predicted"/>
<dbReference type="InterPro" id="IPR042099">
    <property type="entry name" value="ANL_N_sf"/>
</dbReference>
<evidence type="ECO:0000313" key="4">
    <source>
        <dbReference type="Proteomes" id="UP001497644"/>
    </source>
</evidence>
<feature type="domain" description="Pyrrolo-quinoline quinone repeat" evidence="2">
    <location>
        <begin position="684"/>
        <end position="1019"/>
    </location>
</feature>
<feature type="domain" description="AMP-dependent synthetase/ligase" evidence="1">
    <location>
        <begin position="163"/>
        <end position="372"/>
    </location>
</feature>
<dbReference type="InterPro" id="IPR011047">
    <property type="entry name" value="Quinoprotein_ADH-like_sf"/>
</dbReference>
<dbReference type="Gene3D" id="2.40.10.480">
    <property type="match status" value="1"/>
</dbReference>
<dbReference type="InterPro" id="IPR000873">
    <property type="entry name" value="AMP-dep_synth/lig_dom"/>
</dbReference>
<keyword evidence="4" id="KW-1185">Reference proteome</keyword>
<dbReference type="Proteomes" id="UP001497644">
    <property type="component" value="Chromosome 9"/>
</dbReference>
<evidence type="ECO:0000259" key="1">
    <source>
        <dbReference type="Pfam" id="PF00501"/>
    </source>
</evidence>
<dbReference type="Gene3D" id="3.30.300.30">
    <property type="match status" value="1"/>
</dbReference>
<dbReference type="Pfam" id="PF00501">
    <property type="entry name" value="AMP-binding"/>
    <property type="match status" value="1"/>
</dbReference>
<dbReference type="AlphaFoldDB" id="A0AAV2PB46"/>
<gene>
    <name evidence="3" type="ORF">LPLAT_LOCUS13852</name>
</gene>
<evidence type="ECO:0000259" key="2">
    <source>
        <dbReference type="Pfam" id="PF13570"/>
    </source>
</evidence>
<dbReference type="EMBL" id="OZ034832">
    <property type="protein sequence ID" value="CAL1688804.1"/>
    <property type="molecule type" value="Genomic_DNA"/>
</dbReference>
<dbReference type="Gene3D" id="3.40.50.12780">
    <property type="entry name" value="N-terminal domain of ligase-like"/>
    <property type="match status" value="1"/>
</dbReference>
<dbReference type="SUPFAM" id="SSF56801">
    <property type="entry name" value="Acetyl-CoA synthetase-like"/>
    <property type="match status" value="1"/>
</dbReference>
<organism evidence="3 4">
    <name type="scientific">Lasius platythorax</name>
    <dbReference type="NCBI Taxonomy" id="488582"/>
    <lineage>
        <taxon>Eukaryota</taxon>
        <taxon>Metazoa</taxon>
        <taxon>Ecdysozoa</taxon>
        <taxon>Arthropoda</taxon>
        <taxon>Hexapoda</taxon>
        <taxon>Insecta</taxon>
        <taxon>Pterygota</taxon>
        <taxon>Neoptera</taxon>
        <taxon>Endopterygota</taxon>
        <taxon>Hymenoptera</taxon>
        <taxon>Apocrita</taxon>
        <taxon>Aculeata</taxon>
        <taxon>Formicoidea</taxon>
        <taxon>Formicidae</taxon>
        <taxon>Formicinae</taxon>
        <taxon>Lasius</taxon>
        <taxon>Lasius</taxon>
    </lineage>
</organism>
<dbReference type="PANTHER" id="PTHR44394">
    <property type="entry name" value="BETA-ALANINE-ACTIVATING ENZYME"/>
    <property type="match status" value="1"/>
</dbReference>
<sequence>MSRTTNDTKRLKLQDDNKQDCPQALHNICNWLHLDKAVIEYHDLEEVKIISYNELRAMKQIVSNCLKCIENPEFIGINLDILEYCVPSLMLGILDSGHAFFNVPADRLTCKKIFTSLHVNYIFTKYVTSNRKIICQLDIHGEPIYLTKLIDVQGKNINRRWYSFAYAIATSGSTGIPKVVKVPHSCILPNITDLRRILYVTNSDKIAQLTNFTFDPSIVEVFLSLSCAATLFMVSKPLKNEASRLLEEIFHAHVTFLQITPSLLFHKWSTEHLKTTILDKDSQLRVLLLGGEPFPSMKLILKASHLQNTTRLFNIYGITEISCWSSINEIVKDHGIDESYLGEPLSETIFQIRNEDNEVITRGEGILYIGSTNRICIIENEIDEDLNKPIFRNTGDVVSTDDQGRIFYKGRRNNTIKRFGNKVNLRELEKVAMELNYVRNCATFWDPKNHKLYLCVSTTKTKEEFPKLEKDTMSHLKILPAIYKPDKIIIIDDFNFTTSGKICHASLKKICRESETEMISVNDLHADADEIFRNLWDNYVKSKGTGFLTSGGTSIAALQISSTAAEAFNAEFPELIGMLLKDVTCNECVTYIRDTLIEQDRSKNVSCCIDISFDDESSQKMFNAEVSLTRQSSSANSLSLSNKGNFHQWYKCRGKTYSNTLMQEQSTALSENISSIKVLATYNLQKCVDASPIVYRYSKTELYATVGSHFGIICTVDLLETNNKSYEIKLPDRIEASVLVLAEFRGIVGCYDGYVYCIHLKTGQVIWKFQTQDMVKCTAITCTQRSKIFVGSYDHYVYCLSIEDGTQIWKTEASEGGICATGCLHGQSTSVLFGTLDGSCLALEQSSGHITWKRKLRDPIFVAPVVLRTGYVLFCSVAGVLCCFDIETDCQMWRYAIHGNVFSYPVIWNVESTNNEHVILASHNKHVYCLEVPRKMTEGNEPNLRYTLQLPSPIFATPWCEDGRMFIACTDGILKIFDLSEGKLLAIKKLPGETFSSPIVHNDLAVLGCRDNNLYVLKLCAT</sequence>
<reference evidence="3" key="1">
    <citation type="submission" date="2024-04" db="EMBL/GenBank/DDBJ databases">
        <authorList>
            <consortium name="Molecular Ecology Group"/>
        </authorList>
    </citation>
    <scope>NUCLEOTIDE SEQUENCE</scope>
</reference>
<dbReference type="GO" id="GO:0043041">
    <property type="term" value="P:amino acid activation for nonribosomal peptide biosynthetic process"/>
    <property type="evidence" value="ECO:0007669"/>
    <property type="project" value="TreeGrafter"/>
</dbReference>
<dbReference type="InterPro" id="IPR018391">
    <property type="entry name" value="PQQ_b-propeller_rpt"/>
</dbReference>
<dbReference type="Gene3D" id="2.130.10.10">
    <property type="entry name" value="YVTN repeat-like/Quinoprotein amine dehydrogenase"/>
    <property type="match status" value="2"/>
</dbReference>